<evidence type="ECO:0000313" key="1">
    <source>
        <dbReference type="EMBL" id="MDK4325031.1"/>
    </source>
</evidence>
<dbReference type="EMBL" id="JASNVP010000001">
    <property type="protein sequence ID" value="MDK4325031.1"/>
    <property type="molecule type" value="Genomic_DNA"/>
</dbReference>
<reference evidence="1" key="1">
    <citation type="submission" date="2023-05" db="EMBL/GenBank/DDBJ databases">
        <title>Metabolic capabilities are highly conserved among human nasal-associated Corynebacterium species in pangenomic analyses.</title>
        <authorList>
            <person name="Tran T.H."/>
            <person name="Roberts A.Q."/>
            <person name="Escapa I.F."/>
            <person name="Gao W."/>
            <person name="Conlan S."/>
            <person name="Kong H."/>
            <person name="Segre J.A."/>
            <person name="Kelly M.S."/>
            <person name="Lemon K.P."/>
        </authorList>
    </citation>
    <scope>NUCLEOTIDE SEQUENCE</scope>
    <source>
        <strain evidence="1">KPL2654</strain>
    </source>
</reference>
<sequence length="58" mass="6684">MILHHAGCHPDPTPPRWHITTILDEAQDRLKDRDQKLLREHAQANFYDALGPDGSQRT</sequence>
<dbReference type="AlphaFoldDB" id="A0AAP4FA35"/>
<dbReference type="Proteomes" id="UP001226160">
    <property type="component" value="Unassembled WGS sequence"/>
</dbReference>
<evidence type="ECO:0000313" key="2">
    <source>
        <dbReference type="Proteomes" id="UP001226160"/>
    </source>
</evidence>
<gene>
    <name evidence="1" type="ORF">QPX54_00640</name>
</gene>
<dbReference type="RefSeq" id="WP_187114727.1">
    <property type="nucleotide sequence ID" value="NZ_CABIYR010000005.1"/>
</dbReference>
<proteinExistence type="predicted"/>
<name>A0AAP4FA35_9CORY</name>
<comment type="caution">
    <text evidence="1">The sequence shown here is derived from an EMBL/GenBank/DDBJ whole genome shotgun (WGS) entry which is preliminary data.</text>
</comment>
<organism evidence="1 2">
    <name type="scientific">Corynebacterium propinquum</name>
    <dbReference type="NCBI Taxonomy" id="43769"/>
    <lineage>
        <taxon>Bacteria</taxon>
        <taxon>Bacillati</taxon>
        <taxon>Actinomycetota</taxon>
        <taxon>Actinomycetes</taxon>
        <taxon>Mycobacteriales</taxon>
        <taxon>Corynebacteriaceae</taxon>
        <taxon>Corynebacterium</taxon>
    </lineage>
</organism>
<accession>A0AAP4FA35</accession>
<protein>
    <submittedName>
        <fullName evidence="1">Uncharacterized protein</fullName>
    </submittedName>
</protein>